<dbReference type="GO" id="GO:0008813">
    <property type="term" value="F:chorismate lyase activity"/>
    <property type="evidence" value="ECO:0007669"/>
    <property type="project" value="UniProtKB-UniRule"/>
</dbReference>
<feature type="binding site" evidence="5">
    <location>
        <position position="164"/>
    </location>
    <ligand>
        <name>substrate</name>
    </ligand>
</feature>
<dbReference type="Pfam" id="PF04345">
    <property type="entry name" value="Chor_lyase"/>
    <property type="match status" value="1"/>
</dbReference>
<evidence type="ECO:0000313" key="7">
    <source>
        <dbReference type="Proteomes" id="UP000192761"/>
    </source>
</evidence>
<keyword evidence="3 5" id="KW-0456">Lyase</keyword>
<dbReference type="STRING" id="1121001.SAMN02745857_04122"/>
<keyword evidence="4 5" id="KW-0670">Pyruvate</keyword>
<evidence type="ECO:0000256" key="3">
    <source>
        <dbReference type="ARBA" id="ARBA00023239"/>
    </source>
</evidence>
<feature type="binding site" evidence="5">
    <location>
        <position position="67"/>
    </location>
    <ligand>
        <name>substrate</name>
    </ligand>
</feature>
<evidence type="ECO:0000256" key="1">
    <source>
        <dbReference type="ARBA" id="ARBA00022490"/>
    </source>
</evidence>
<feature type="binding site" evidence="5">
    <location>
        <position position="105"/>
    </location>
    <ligand>
        <name>substrate</name>
    </ligand>
</feature>
<evidence type="ECO:0000256" key="4">
    <source>
        <dbReference type="ARBA" id="ARBA00023317"/>
    </source>
</evidence>
<keyword evidence="2 5" id="KW-0831">Ubiquinone biosynthesis</keyword>
<evidence type="ECO:0000313" key="6">
    <source>
        <dbReference type="EMBL" id="SMC29781.1"/>
    </source>
</evidence>
<dbReference type="Gene3D" id="3.40.1410.10">
    <property type="entry name" value="Chorismate lyase-like"/>
    <property type="match status" value="1"/>
</dbReference>
<comment type="function">
    <text evidence="5">Removes the pyruvyl group from chorismate, with concomitant aromatization of the ring, to provide 4-hydroxybenzoate (4HB) for the ubiquinone pathway.</text>
</comment>
<name>A0A1W1Y1W0_9NEIS</name>
<gene>
    <name evidence="5" type="primary">ubiC</name>
    <name evidence="6" type="ORF">SAMN02745857_04122</name>
</gene>
<dbReference type="UniPathway" id="UPA00232"/>
<dbReference type="RefSeq" id="WP_176217046.1">
    <property type="nucleotide sequence ID" value="NZ_FWXD01000044.1"/>
</dbReference>
<dbReference type="EMBL" id="FWXD01000044">
    <property type="protein sequence ID" value="SMC29781.1"/>
    <property type="molecule type" value="Genomic_DNA"/>
</dbReference>
<reference evidence="6 7" key="1">
    <citation type="submission" date="2017-04" db="EMBL/GenBank/DDBJ databases">
        <authorList>
            <person name="Afonso C.L."/>
            <person name="Miller P.J."/>
            <person name="Scott M.A."/>
            <person name="Spackman E."/>
            <person name="Goraichik I."/>
            <person name="Dimitrov K.M."/>
            <person name="Suarez D.L."/>
            <person name="Swayne D.E."/>
        </authorList>
    </citation>
    <scope>NUCLEOTIDE SEQUENCE [LARGE SCALE GENOMIC DNA]</scope>
    <source>
        <strain evidence="6 7">DSM 23236</strain>
    </source>
</reference>
<organism evidence="6 7">
    <name type="scientific">Andreprevotia lacus DSM 23236</name>
    <dbReference type="NCBI Taxonomy" id="1121001"/>
    <lineage>
        <taxon>Bacteria</taxon>
        <taxon>Pseudomonadati</taxon>
        <taxon>Pseudomonadota</taxon>
        <taxon>Betaproteobacteria</taxon>
        <taxon>Neisseriales</taxon>
        <taxon>Chitinibacteraceae</taxon>
        <taxon>Andreprevotia</taxon>
    </lineage>
</organism>
<dbReference type="SUPFAM" id="SSF64288">
    <property type="entry name" value="Chorismate lyase-like"/>
    <property type="match status" value="1"/>
</dbReference>
<dbReference type="PANTHER" id="PTHR38683">
    <property type="entry name" value="CHORISMATE PYRUVATE-LYASE"/>
    <property type="match status" value="1"/>
</dbReference>
<sequence>MLSGWQHPICMAPRRLRPWLMATGSLTARLVAHYPAFSVRVLRQTHAPAHLDERRPLSAPRGLVETREVLLMSGDTPLVFAHSVAAPAALRRGFRAVGKLGNRSLGSFLFATPTIVRAPLAWRRVDRRHPLWRKASRALGGLHEPLWARRSLFLAGHDALLVTEVFLPPYFSPQGHTR</sequence>
<evidence type="ECO:0000256" key="5">
    <source>
        <dbReference type="HAMAP-Rule" id="MF_01632"/>
    </source>
</evidence>
<dbReference type="GO" id="GO:0042866">
    <property type="term" value="P:pyruvate biosynthetic process"/>
    <property type="evidence" value="ECO:0007669"/>
    <property type="project" value="UniProtKB-UniRule"/>
</dbReference>
<dbReference type="GO" id="GO:0006744">
    <property type="term" value="P:ubiquinone biosynthetic process"/>
    <property type="evidence" value="ECO:0007669"/>
    <property type="project" value="UniProtKB-UniRule"/>
</dbReference>
<dbReference type="AlphaFoldDB" id="A0A1W1Y1W0"/>
<keyword evidence="7" id="KW-1185">Reference proteome</keyword>
<dbReference type="InterPro" id="IPR007440">
    <property type="entry name" value="Chorismate--pyruvate_lyase"/>
</dbReference>
<comment type="pathway">
    <text evidence="5">Cofactor biosynthesis; ubiquinone biosynthesis.</text>
</comment>
<dbReference type="InterPro" id="IPR028978">
    <property type="entry name" value="Chorismate_lyase_/UTRA_dom_sf"/>
</dbReference>
<dbReference type="Proteomes" id="UP000192761">
    <property type="component" value="Unassembled WGS sequence"/>
</dbReference>
<comment type="catalytic activity">
    <reaction evidence="5">
        <text>chorismate = 4-hydroxybenzoate + pyruvate</text>
        <dbReference type="Rhea" id="RHEA:16505"/>
        <dbReference type="ChEBI" id="CHEBI:15361"/>
        <dbReference type="ChEBI" id="CHEBI:17879"/>
        <dbReference type="ChEBI" id="CHEBI:29748"/>
        <dbReference type="EC" id="4.1.3.40"/>
    </reaction>
</comment>
<dbReference type="GO" id="GO:0005829">
    <property type="term" value="C:cytosol"/>
    <property type="evidence" value="ECO:0007669"/>
    <property type="project" value="TreeGrafter"/>
</dbReference>
<protein>
    <recommendedName>
        <fullName evidence="5">Probable chorismate pyruvate-lyase</fullName>
        <shortName evidence="5">CL</shortName>
        <shortName evidence="5">CPL</shortName>
        <ecNumber evidence="5">4.1.3.40</ecNumber>
    </recommendedName>
</protein>
<keyword evidence="1 5" id="KW-0963">Cytoplasm</keyword>
<accession>A0A1W1Y1W0</accession>
<dbReference type="HAMAP" id="MF_01632">
    <property type="entry name" value="UbiC"/>
    <property type="match status" value="1"/>
</dbReference>
<comment type="subcellular location">
    <subcellularLocation>
        <location evidence="5">Cytoplasm</location>
    </subcellularLocation>
</comment>
<comment type="similarity">
    <text evidence="5">Belongs to the UbiC family.</text>
</comment>
<evidence type="ECO:0000256" key="2">
    <source>
        <dbReference type="ARBA" id="ARBA00022688"/>
    </source>
</evidence>
<dbReference type="PANTHER" id="PTHR38683:SF1">
    <property type="entry name" value="CHORISMATE PYRUVATE-LYASE"/>
    <property type="match status" value="1"/>
</dbReference>
<comment type="caution">
    <text evidence="5">Lacks conserved residue(s) required for the propagation of feature annotation.</text>
</comment>
<proteinExistence type="inferred from homology"/>
<dbReference type="EC" id="4.1.3.40" evidence="5"/>